<dbReference type="EMBL" id="JBHSWV010000091">
    <property type="protein sequence ID" value="MFC6764531.1"/>
    <property type="molecule type" value="Genomic_DNA"/>
</dbReference>
<dbReference type="GO" id="GO:0006355">
    <property type="term" value="P:regulation of DNA-templated transcription"/>
    <property type="evidence" value="ECO:0007669"/>
    <property type="project" value="UniProtKB-ARBA"/>
</dbReference>
<protein>
    <submittedName>
        <fullName evidence="6">IclR family transcriptional regulator</fullName>
    </submittedName>
</protein>
<feature type="domain" description="HTH iclR-type" evidence="4">
    <location>
        <begin position="9"/>
        <end position="68"/>
    </location>
</feature>
<dbReference type="InterPro" id="IPR005471">
    <property type="entry name" value="Tscrpt_reg_IclR_N"/>
</dbReference>
<feature type="domain" description="IclR-ED" evidence="5">
    <location>
        <begin position="69"/>
        <end position="263"/>
    </location>
</feature>
<dbReference type="SMART" id="SM00346">
    <property type="entry name" value="HTH_ICLR"/>
    <property type="match status" value="1"/>
</dbReference>
<dbReference type="CDD" id="cd00090">
    <property type="entry name" value="HTH_ARSR"/>
    <property type="match status" value="1"/>
</dbReference>
<dbReference type="Gene3D" id="1.10.10.10">
    <property type="entry name" value="Winged helix-like DNA-binding domain superfamily/Winged helix DNA-binding domain"/>
    <property type="match status" value="1"/>
</dbReference>
<dbReference type="GO" id="GO:0003677">
    <property type="term" value="F:DNA binding"/>
    <property type="evidence" value="ECO:0007669"/>
    <property type="project" value="UniProtKB-KW"/>
</dbReference>
<dbReference type="InterPro" id="IPR011991">
    <property type="entry name" value="ArsR-like_HTH"/>
</dbReference>
<evidence type="ECO:0000256" key="1">
    <source>
        <dbReference type="ARBA" id="ARBA00023015"/>
    </source>
</evidence>
<gene>
    <name evidence="6" type="ORF">ACFQE6_05620</name>
</gene>
<evidence type="ECO:0000256" key="3">
    <source>
        <dbReference type="ARBA" id="ARBA00023163"/>
    </source>
</evidence>
<dbReference type="AlphaFoldDB" id="A0ABD5SMB4"/>
<keyword evidence="7" id="KW-1185">Reference proteome</keyword>
<dbReference type="InterPro" id="IPR014757">
    <property type="entry name" value="Tscrpt_reg_IclR_C"/>
</dbReference>
<dbReference type="Gene3D" id="3.30.450.40">
    <property type="match status" value="1"/>
</dbReference>
<dbReference type="Proteomes" id="UP001596383">
    <property type="component" value="Unassembled WGS sequence"/>
</dbReference>
<dbReference type="InterPro" id="IPR029016">
    <property type="entry name" value="GAF-like_dom_sf"/>
</dbReference>
<dbReference type="RefSeq" id="WP_273737591.1">
    <property type="nucleotide sequence ID" value="NZ_JAQIVI010000091.1"/>
</dbReference>
<dbReference type="PANTHER" id="PTHR30136:SF35">
    <property type="entry name" value="HTH-TYPE TRANSCRIPTIONAL REGULATOR RV1719"/>
    <property type="match status" value="1"/>
</dbReference>
<accession>A0ABD5SMB4</accession>
<evidence type="ECO:0000259" key="5">
    <source>
        <dbReference type="PROSITE" id="PS51078"/>
    </source>
</evidence>
<dbReference type="PANTHER" id="PTHR30136">
    <property type="entry name" value="HELIX-TURN-HELIX TRANSCRIPTIONAL REGULATOR, ICLR FAMILY"/>
    <property type="match status" value="1"/>
</dbReference>
<dbReference type="SUPFAM" id="SSF55781">
    <property type="entry name" value="GAF domain-like"/>
    <property type="match status" value="1"/>
</dbReference>
<keyword evidence="1" id="KW-0805">Transcription regulation</keyword>
<keyword evidence="2" id="KW-0238">DNA-binding</keyword>
<dbReference type="Pfam" id="PF09339">
    <property type="entry name" value="HTH_IclR"/>
    <property type="match status" value="1"/>
</dbReference>
<evidence type="ECO:0000313" key="7">
    <source>
        <dbReference type="Proteomes" id="UP001596383"/>
    </source>
</evidence>
<evidence type="ECO:0000259" key="4">
    <source>
        <dbReference type="PROSITE" id="PS51077"/>
    </source>
</evidence>
<keyword evidence="3" id="KW-0804">Transcription</keyword>
<sequence>MGERNNEIVKTTLRSLEIIEIVKQLNGASASEIREELGMAESTVYKHLNVLLEKGYLMEWGGQYELGFELFHLGEYVKKSVQYYHPIKEKSDWLRQNIPEQVEFGIECNGLVMGYIVSTDYNPSLFYELTEKNESEIIDYAGSKALMHTNAVGKALLGEKSNDEIRNIASKYGLLQQAKNTITSVDELLEEIDIIREQGFATTDEEWENGLREVGMTVKPNDHVIGGFNVFGPTYQISDDRLHEDLPELLRDVVSDLEEEILGRIE</sequence>
<organism evidence="6 7">
    <name type="scientific">Natrinema soli</name>
    <dbReference type="NCBI Taxonomy" id="1930624"/>
    <lineage>
        <taxon>Archaea</taxon>
        <taxon>Methanobacteriati</taxon>
        <taxon>Methanobacteriota</taxon>
        <taxon>Stenosarchaea group</taxon>
        <taxon>Halobacteria</taxon>
        <taxon>Halobacteriales</taxon>
        <taxon>Natrialbaceae</taxon>
        <taxon>Natrinema</taxon>
    </lineage>
</organism>
<name>A0ABD5SMB4_9EURY</name>
<dbReference type="PROSITE" id="PS51077">
    <property type="entry name" value="HTH_ICLR"/>
    <property type="match status" value="1"/>
</dbReference>
<dbReference type="SUPFAM" id="SSF46785">
    <property type="entry name" value="Winged helix' DNA-binding domain"/>
    <property type="match status" value="1"/>
</dbReference>
<dbReference type="InterPro" id="IPR036390">
    <property type="entry name" value="WH_DNA-bd_sf"/>
</dbReference>
<evidence type="ECO:0000313" key="6">
    <source>
        <dbReference type="EMBL" id="MFC6764531.1"/>
    </source>
</evidence>
<proteinExistence type="predicted"/>
<comment type="caution">
    <text evidence="6">The sequence shown here is derived from an EMBL/GenBank/DDBJ whole genome shotgun (WGS) entry which is preliminary data.</text>
</comment>
<dbReference type="InterPro" id="IPR050707">
    <property type="entry name" value="HTH_MetabolicPath_Reg"/>
</dbReference>
<dbReference type="InterPro" id="IPR036388">
    <property type="entry name" value="WH-like_DNA-bd_sf"/>
</dbReference>
<dbReference type="Pfam" id="PF01614">
    <property type="entry name" value="IclR_C"/>
    <property type="match status" value="1"/>
</dbReference>
<reference evidence="6 7" key="1">
    <citation type="journal article" date="2019" name="Int. J. Syst. Evol. Microbiol.">
        <title>The Global Catalogue of Microorganisms (GCM) 10K type strain sequencing project: providing services to taxonomists for standard genome sequencing and annotation.</title>
        <authorList>
            <consortium name="The Broad Institute Genomics Platform"/>
            <consortium name="The Broad Institute Genome Sequencing Center for Infectious Disease"/>
            <person name="Wu L."/>
            <person name="Ma J."/>
        </authorList>
    </citation>
    <scope>NUCLEOTIDE SEQUENCE [LARGE SCALE GENOMIC DNA]</scope>
    <source>
        <strain evidence="6 7">LMG 29247</strain>
    </source>
</reference>
<evidence type="ECO:0000256" key="2">
    <source>
        <dbReference type="ARBA" id="ARBA00023125"/>
    </source>
</evidence>
<dbReference type="PROSITE" id="PS51078">
    <property type="entry name" value="ICLR_ED"/>
    <property type="match status" value="1"/>
</dbReference>